<proteinExistence type="predicted"/>
<evidence type="ECO:0000313" key="2">
    <source>
        <dbReference type="Proteomes" id="UP000297753"/>
    </source>
</evidence>
<sequence length="110" mass="12396">MNKYIFGALFILITALSVHLSFGAYRNSFLSTNLENGSYRSCLNDAKIKKYSIDLWDQDESFDVRFVESGNTHCFAPKFPAIEVSSSNVTHWLHIVETSGEVQFVGKHAS</sequence>
<dbReference type="AlphaFoldDB" id="A0A4Y8W7V7"/>
<organism evidence="1 2">
    <name type="scientific">Vibrio ouci</name>
    <dbReference type="NCBI Taxonomy" id="2499078"/>
    <lineage>
        <taxon>Bacteria</taxon>
        <taxon>Pseudomonadati</taxon>
        <taxon>Pseudomonadota</taxon>
        <taxon>Gammaproteobacteria</taxon>
        <taxon>Vibrionales</taxon>
        <taxon>Vibrionaceae</taxon>
        <taxon>Vibrio</taxon>
    </lineage>
</organism>
<accession>A0A4Y8W7V7</accession>
<reference evidence="1 2" key="1">
    <citation type="submission" date="2019-01" db="EMBL/GenBank/DDBJ databases">
        <title>Vibrio BEI176 sp. nov, a marine bacterium isolated from China: eastern marignal seas.</title>
        <authorList>
            <person name="Li B."/>
        </authorList>
    </citation>
    <scope>NUCLEOTIDE SEQUENCE [LARGE SCALE GENOMIC DNA]</scope>
    <source>
        <strain evidence="1 2">BEI176</strain>
    </source>
</reference>
<evidence type="ECO:0000313" key="1">
    <source>
        <dbReference type="EMBL" id="TFH88989.1"/>
    </source>
</evidence>
<comment type="caution">
    <text evidence="1">The sequence shown here is derived from an EMBL/GenBank/DDBJ whole genome shotgun (WGS) entry which is preliminary data.</text>
</comment>
<dbReference type="EMBL" id="SATR01000165">
    <property type="protein sequence ID" value="TFH88989.1"/>
    <property type="molecule type" value="Genomic_DNA"/>
</dbReference>
<dbReference type="Proteomes" id="UP000297753">
    <property type="component" value="Unassembled WGS sequence"/>
</dbReference>
<keyword evidence="2" id="KW-1185">Reference proteome</keyword>
<name>A0A4Y8W7V7_9VIBR</name>
<protein>
    <submittedName>
        <fullName evidence="1">Uncharacterized protein</fullName>
    </submittedName>
</protein>
<gene>
    <name evidence="1" type="ORF">ELS82_24780</name>
</gene>
<feature type="non-terminal residue" evidence="1">
    <location>
        <position position="110"/>
    </location>
</feature>